<evidence type="ECO:0000256" key="4">
    <source>
        <dbReference type="ARBA" id="ARBA00022771"/>
    </source>
</evidence>
<comment type="caution">
    <text evidence="15">The sequence shown here is derived from an EMBL/GenBank/DDBJ whole genome shotgun (WGS) entry which is preliminary data.</text>
</comment>
<dbReference type="SUPFAM" id="SSF56219">
    <property type="entry name" value="DNase I-like"/>
    <property type="match status" value="1"/>
</dbReference>
<dbReference type="AlphaFoldDB" id="A0AA88VDJ2"/>
<comment type="similarity">
    <text evidence="1">Belongs to the DNA repair enzymes AP/ExoA family.</text>
</comment>
<feature type="active site" description="Proton acceptor" evidence="9">
    <location>
        <position position="327"/>
    </location>
</feature>
<dbReference type="InterPro" id="IPR004808">
    <property type="entry name" value="AP_endonuc_1"/>
</dbReference>
<dbReference type="InterPro" id="IPR013083">
    <property type="entry name" value="Znf_RING/FYVE/PHD"/>
</dbReference>
<dbReference type="InterPro" id="IPR036691">
    <property type="entry name" value="Endo/exonu/phosph_ase_sf"/>
</dbReference>
<evidence type="ECO:0000259" key="13">
    <source>
        <dbReference type="PROSITE" id="PS50089"/>
    </source>
</evidence>
<evidence type="ECO:0000313" key="15">
    <source>
        <dbReference type="EMBL" id="KAK3006640.1"/>
    </source>
</evidence>
<dbReference type="InterPro" id="IPR005135">
    <property type="entry name" value="Endo/exonuclease/phosphatase"/>
</dbReference>
<evidence type="ECO:0000256" key="3">
    <source>
        <dbReference type="ARBA" id="ARBA00022723"/>
    </source>
</evidence>
<dbReference type="GO" id="GO:0008081">
    <property type="term" value="F:phosphoric diester hydrolase activity"/>
    <property type="evidence" value="ECO:0007669"/>
    <property type="project" value="TreeGrafter"/>
</dbReference>
<dbReference type="PROSITE" id="PS51435">
    <property type="entry name" value="AP_NUCLEASE_F1_4"/>
    <property type="match status" value="1"/>
</dbReference>
<name>A0AA88VDJ2_9ASTE</name>
<feature type="binding site" evidence="10">
    <location>
        <position position="198"/>
    </location>
    <ligand>
        <name>Mg(2+)</name>
        <dbReference type="ChEBI" id="CHEBI:18420"/>
        <label>1</label>
    </ligand>
</feature>
<feature type="active site" evidence="9">
    <location>
        <position position="157"/>
    </location>
</feature>
<dbReference type="SMART" id="SM00184">
    <property type="entry name" value="RING"/>
    <property type="match status" value="1"/>
</dbReference>
<dbReference type="PROSITE" id="PS50089">
    <property type="entry name" value="ZF_RING_2"/>
    <property type="match status" value="1"/>
</dbReference>
<reference evidence="15" key="1">
    <citation type="submission" date="2022-12" db="EMBL/GenBank/DDBJ databases">
        <title>Draft genome assemblies for two species of Escallonia (Escalloniales).</title>
        <authorList>
            <person name="Chanderbali A."/>
            <person name="Dervinis C."/>
            <person name="Anghel I."/>
            <person name="Soltis D."/>
            <person name="Soltis P."/>
            <person name="Zapata F."/>
        </authorList>
    </citation>
    <scope>NUCLEOTIDE SEQUENCE</scope>
    <source>
        <strain evidence="15">UCBG64.0493</strain>
        <tissue evidence="15">Leaf</tissue>
    </source>
</reference>
<keyword evidence="7 10" id="KW-0460">Magnesium</keyword>
<dbReference type="SUPFAM" id="SSF57850">
    <property type="entry name" value="RING/U-box"/>
    <property type="match status" value="1"/>
</dbReference>
<sequence>MNEDCDLQRQQSEEPHFTVRFPPTITPFLGCRYHLLSAKQELRADVVWADGFESFFSCTRTVDRGRTGYSGVATFCRVKSAFSSNEVALPVDAEEGFTGLLENARGFGTRKDEFPNVAEGLEEFSREVLLKVDSEGRCIITDHGHFVSKLAVLFNIYGPRAECDDTERIQFKHTFFKILQRRWESLLHRGRRILVVGDLNIAPAAIDRCDAGSDFEKNEFRKWFRSLLVENGGSFFDVFRAKHPERREAYTCWPTNTGAEEFNFGTRIDHILIAGSCLHEVHNLEGHDFVTCHVAECNILTQFKRWKPGNTPRWKGGRSIKLEGSDHAPVCISLFEIPNIPQHSTPSFSTRYCPQVEGCQQTLVSMLMRRQSAAKVNTTGGSSSSDEKVVVQSCNQSVKSSVEAYKLSGKSLDQPRPTEDSASVTDECSQASFHDVSNKMLLNLGNNNTKQMRCVYPNKKARHSQSSQLSLTSFFQKTSKCTGGDHSSDAVISLNQADLSSSNHYSGIASMNDDESVILEKSDLNICASSQNLVEFDACQSSEKEKRSVALLEWQRIQQHMQSSIPLCKGHGESCVSRIVKKEGPNSGRRFYVCARAEGPASNPEANCGYFKWADLRSKRKGRQFSLLVPAVLNMKHFGKQADLGYADLVLGREVDLVSLSKRQLVEDAKLALDKQDLNCLAPIVFDIKHLVGNLDSCLVKQASRALSFLLDSPPSPPPLAQPPLEVHHGYSEERTLYISLGVLVKVALISFLLNSLFCCSRRQSPNGVARAVASNDTQVTAYDSSAPSPLSSASSRLVESESCSICLAEFERGELLRVLPRCKHMFHKDCIDQWLPSRSLHCPVCRDCAIERDVKSGESCSSNTGTPAANSSDLLVLTFASTVHMPAHL</sequence>
<feature type="site" description="Transition state stabilizer" evidence="11">
    <location>
        <position position="200"/>
    </location>
</feature>
<evidence type="ECO:0000256" key="6">
    <source>
        <dbReference type="ARBA" id="ARBA00022833"/>
    </source>
</evidence>
<feature type="binding site" evidence="10">
    <location>
        <position position="327"/>
    </location>
    <ligand>
        <name>Mg(2+)</name>
        <dbReference type="ChEBI" id="CHEBI:18420"/>
        <label>1</label>
    </ligand>
</feature>
<feature type="domain" description="RING-type" evidence="13">
    <location>
        <begin position="804"/>
        <end position="847"/>
    </location>
</feature>
<dbReference type="Pfam" id="PF06839">
    <property type="entry name" value="Zn_ribbon_GRF"/>
    <property type="match status" value="1"/>
</dbReference>
<accession>A0AA88VDJ2</accession>
<dbReference type="PANTHER" id="PTHR22748">
    <property type="entry name" value="AP ENDONUCLEASE"/>
    <property type="match status" value="1"/>
</dbReference>
<dbReference type="InterPro" id="IPR010666">
    <property type="entry name" value="Znf_GRF"/>
</dbReference>
<keyword evidence="3 10" id="KW-0479">Metal-binding</keyword>
<evidence type="ECO:0000256" key="1">
    <source>
        <dbReference type="ARBA" id="ARBA00007092"/>
    </source>
</evidence>
<keyword evidence="5" id="KW-0378">Hydrolase</keyword>
<keyword evidence="4 12" id="KW-0863">Zinc-finger</keyword>
<dbReference type="GO" id="GO:0008270">
    <property type="term" value="F:zinc ion binding"/>
    <property type="evidence" value="ECO:0007669"/>
    <property type="project" value="UniProtKB-KW"/>
</dbReference>
<feature type="site" description="Important for catalytic activity" evidence="11">
    <location>
        <position position="269"/>
    </location>
</feature>
<dbReference type="GO" id="GO:0008311">
    <property type="term" value="F:double-stranded DNA 3'-5' DNA exonuclease activity"/>
    <property type="evidence" value="ECO:0007669"/>
    <property type="project" value="TreeGrafter"/>
</dbReference>
<dbReference type="PANTHER" id="PTHR22748:SF4">
    <property type="entry name" value="DNA-(APURINIC OR APYRIMIDINIC SITE) ENDONUCLEASE 2"/>
    <property type="match status" value="1"/>
</dbReference>
<dbReference type="EMBL" id="JAVXUP010001965">
    <property type="protein sequence ID" value="KAK3006640.1"/>
    <property type="molecule type" value="Genomic_DNA"/>
</dbReference>
<organism evidence="15 16">
    <name type="scientific">Escallonia herrerae</name>
    <dbReference type="NCBI Taxonomy" id="1293975"/>
    <lineage>
        <taxon>Eukaryota</taxon>
        <taxon>Viridiplantae</taxon>
        <taxon>Streptophyta</taxon>
        <taxon>Embryophyta</taxon>
        <taxon>Tracheophyta</taxon>
        <taxon>Spermatophyta</taxon>
        <taxon>Magnoliopsida</taxon>
        <taxon>eudicotyledons</taxon>
        <taxon>Gunneridae</taxon>
        <taxon>Pentapetalae</taxon>
        <taxon>asterids</taxon>
        <taxon>campanulids</taxon>
        <taxon>Escalloniales</taxon>
        <taxon>Escalloniaceae</taxon>
        <taxon>Escallonia</taxon>
    </lineage>
</organism>
<keyword evidence="8" id="KW-0539">Nucleus</keyword>
<evidence type="ECO:0000256" key="2">
    <source>
        <dbReference type="ARBA" id="ARBA00013541"/>
    </source>
</evidence>
<dbReference type="Pfam" id="PF03372">
    <property type="entry name" value="Exo_endo_phos"/>
    <property type="match status" value="1"/>
</dbReference>
<evidence type="ECO:0000256" key="7">
    <source>
        <dbReference type="ARBA" id="ARBA00022842"/>
    </source>
</evidence>
<evidence type="ECO:0000256" key="9">
    <source>
        <dbReference type="PIRSR" id="PIRSR604808-1"/>
    </source>
</evidence>
<evidence type="ECO:0000313" key="16">
    <source>
        <dbReference type="Proteomes" id="UP001188597"/>
    </source>
</evidence>
<evidence type="ECO:0000256" key="12">
    <source>
        <dbReference type="PROSITE-ProRule" id="PRU00175"/>
    </source>
</evidence>
<dbReference type="Proteomes" id="UP001188597">
    <property type="component" value="Unassembled WGS sequence"/>
</dbReference>
<feature type="domain" description="GRF-type" evidence="14">
    <location>
        <begin position="568"/>
        <end position="617"/>
    </location>
</feature>
<dbReference type="Gene3D" id="3.30.40.10">
    <property type="entry name" value="Zinc/RING finger domain, C3HC4 (zinc finger)"/>
    <property type="match status" value="1"/>
</dbReference>
<dbReference type="GO" id="GO:0006284">
    <property type="term" value="P:base-excision repair"/>
    <property type="evidence" value="ECO:0007669"/>
    <property type="project" value="TreeGrafter"/>
</dbReference>
<protein>
    <recommendedName>
        <fullName evidence="2">DNA-(apurinic or apyrimidinic site) endonuclease 2</fullName>
    </recommendedName>
</protein>
<dbReference type="GO" id="GO:0005634">
    <property type="term" value="C:nucleus"/>
    <property type="evidence" value="ECO:0007669"/>
    <property type="project" value="TreeGrafter"/>
</dbReference>
<evidence type="ECO:0000256" key="8">
    <source>
        <dbReference type="ARBA" id="ARBA00023242"/>
    </source>
</evidence>
<comment type="cofactor">
    <cofactor evidence="10">
        <name>Mg(2+)</name>
        <dbReference type="ChEBI" id="CHEBI:18420"/>
    </cofactor>
    <cofactor evidence="10">
        <name>Mn(2+)</name>
        <dbReference type="ChEBI" id="CHEBI:29035"/>
    </cofactor>
    <text evidence="10">Probably binds two magnesium or manganese ions per subunit.</text>
</comment>
<gene>
    <name evidence="15" type="ORF">RJ639_016418</name>
</gene>
<dbReference type="Pfam" id="PF13639">
    <property type="entry name" value="zf-RING_2"/>
    <property type="match status" value="1"/>
</dbReference>
<dbReference type="Gene3D" id="3.60.10.10">
    <property type="entry name" value="Endonuclease/exonuclease/phosphatase"/>
    <property type="match status" value="1"/>
</dbReference>
<evidence type="ECO:0000259" key="14">
    <source>
        <dbReference type="PROSITE" id="PS51999"/>
    </source>
</evidence>
<dbReference type="CDD" id="cd16461">
    <property type="entry name" value="RING-H2_EL5-like"/>
    <property type="match status" value="1"/>
</dbReference>
<feature type="binding site" evidence="10">
    <location>
        <position position="326"/>
    </location>
    <ligand>
        <name>Mg(2+)</name>
        <dbReference type="ChEBI" id="CHEBI:18420"/>
        <label>1</label>
    </ligand>
</feature>
<dbReference type="InterPro" id="IPR001841">
    <property type="entry name" value="Znf_RING"/>
</dbReference>
<keyword evidence="10" id="KW-0464">Manganese</keyword>
<feature type="binding site" evidence="10">
    <location>
        <position position="200"/>
    </location>
    <ligand>
        <name>Mg(2+)</name>
        <dbReference type="ChEBI" id="CHEBI:18420"/>
        <label>1</label>
    </ligand>
</feature>
<evidence type="ECO:0000256" key="11">
    <source>
        <dbReference type="PIRSR" id="PIRSR604808-3"/>
    </source>
</evidence>
<dbReference type="GO" id="GO:0003906">
    <property type="term" value="F:DNA-(apurinic or apyrimidinic site) endonuclease activity"/>
    <property type="evidence" value="ECO:0007669"/>
    <property type="project" value="TreeGrafter"/>
</dbReference>
<keyword evidence="16" id="KW-1185">Reference proteome</keyword>
<evidence type="ECO:0000256" key="10">
    <source>
        <dbReference type="PIRSR" id="PIRSR604808-2"/>
    </source>
</evidence>
<proteinExistence type="inferred from homology"/>
<keyword evidence="6" id="KW-0862">Zinc</keyword>
<evidence type="ECO:0000256" key="5">
    <source>
        <dbReference type="ARBA" id="ARBA00022801"/>
    </source>
</evidence>
<feature type="site" description="Interaction with DNA substrate" evidence="11">
    <location>
        <position position="327"/>
    </location>
</feature>
<dbReference type="PROSITE" id="PS51999">
    <property type="entry name" value="ZF_GRF"/>
    <property type="match status" value="1"/>
</dbReference>
<feature type="active site" description="Proton donor/acceptor" evidence="9">
    <location>
        <position position="198"/>
    </location>
</feature>